<evidence type="ECO:0000256" key="2">
    <source>
        <dbReference type="SAM" id="Phobius"/>
    </source>
</evidence>
<keyword evidence="2" id="KW-0812">Transmembrane</keyword>
<accession>A0A8X6YJV5</accession>
<keyword evidence="2" id="KW-0472">Membrane</keyword>
<feature type="region of interest" description="Disordered" evidence="1">
    <location>
        <begin position="1"/>
        <end position="22"/>
    </location>
</feature>
<dbReference type="Proteomes" id="UP000886998">
    <property type="component" value="Unassembled WGS sequence"/>
</dbReference>
<evidence type="ECO:0000313" key="3">
    <source>
        <dbReference type="EMBL" id="GFY73317.1"/>
    </source>
</evidence>
<feature type="transmembrane region" description="Helical" evidence="2">
    <location>
        <begin position="87"/>
        <end position="114"/>
    </location>
</feature>
<protein>
    <submittedName>
        <fullName evidence="3">Uncharacterized protein</fullName>
    </submittedName>
</protein>
<organism evidence="3 4">
    <name type="scientific">Trichonephila inaurata madagascariensis</name>
    <dbReference type="NCBI Taxonomy" id="2747483"/>
    <lineage>
        <taxon>Eukaryota</taxon>
        <taxon>Metazoa</taxon>
        <taxon>Ecdysozoa</taxon>
        <taxon>Arthropoda</taxon>
        <taxon>Chelicerata</taxon>
        <taxon>Arachnida</taxon>
        <taxon>Araneae</taxon>
        <taxon>Araneomorphae</taxon>
        <taxon>Entelegynae</taxon>
        <taxon>Araneoidea</taxon>
        <taxon>Nephilidae</taxon>
        <taxon>Trichonephila</taxon>
        <taxon>Trichonephila inaurata</taxon>
    </lineage>
</organism>
<name>A0A8X6YJV5_9ARAC</name>
<evidence type="ECO:0000256" key="1">
    <source>
        <dbReference type="SAM" id="MobiDB-lite"/>
    </source>
</evidence>
<gene>
    <name evidence="3" type="ORF">TNIN_65331</name>
</gene>
<keyword evidence="4" id="KW-1185">Reference proteome</keyword>
<dbReference type="EMBL" id="BMAV01019978">
    <property type="protein sequence ID" value="GFY73317.1"/>
    <property type="molecule type" value="Genomic_DNA"/>
</dbReference>
<reference evidence="3" key="1">
    <citation type="submission" date="2020-08" db="EMBL/GenBank/DDBJ databases">
        <title>Multicomponent nature underlies the extraordinary mechanical properties of spider dragline silk.</title>
        <authorList>
            <person name="Kono N."/>
            <person name="Nakamura H."/>
            <person name="Mori M."/>
            <person name="Yoshida Y."/>
            <person name="Ohtoshi R."/>
            <person name="Malay A.D."/>
            <person name="Moran D.A.P."/>
            <person name="Tomita M."/>
            <person name="Numata K."/>
            <person name="Arakawa K."/>
        </authorList>
    </citation>
    <scope>NUCLEOTIDE SEQUENCE</scope>
</reference>
<keyword evidence="2" id="KW-1133">Transmembrane helix</keyword>
<evidence type="ECO:0000313" key="4">
    <source>
        <dbReference type="Proteomes" id="UP000886998"/>
    </source>
</evidence>
<proteinExistence type="predicted"/>
<dbReference type="AlphaFoldDB" id="A0A8X6YJV5"/>
<sequence length="139" mass="15602">MVHPEKKTQSNKPSRPRSPISHTYIKRTPQAISGTIPITTVLGSQNQCPSTDYWTFRTSVNLNNGKHLQWSPFQFGMFPKLMRVLRFLWAGTTEIGIILMRSFIMFVVVCLLLIGREGSSRATGHGQEGVGPFTGELPR</sequence>
<comment type="caution">
    <text evidence="3">The sequence shown here is derived from an EMBL/GenBank/DDBJ whole genome shotgun (WGS) entry which is preliminary data.</text>
</comment>